<evidence type="ECO:0000313" key="2">
    <source>
        <dbReference type="Proteomes" id="UP000831692"/>
    </source>
</evidence>
<sequence length="121" mass="13743">MREPSGKIKVFNSSKMGETAADQKYILARKAVKEILESTKLFEIYSFEDEGASTRSAKDHYTQGLESSNIYIFLIDNKDGLPDGVKSELNTVDTQNPALYYFCNKNKKKKSSIRFRTCPIT</sequence>
<evidence type="ECO:0000313" key="1">
    <source>
        <dbReference type="EMBL" id="BDG68164.1"/>
    </source>
</evidence>
<reference evidence="1 2" key="1">
    <citation type="submission" date="2022-03" db="EMBL/GenBank/DDBJ databases">
        <title>Complete genome sequence of Enterococcus innesii DB-1.</title>
        <authorList>
            <person name="Fukuda D."/>
            <person name="Nolasco-Hipolito C."/>
        </authorList>
    </citation>
    <scope>NUCLEOTIDE SEQUENCE [LARGE SCALE GENOMIC DNA]</scope>
    <source>
        <strain evidence="1 2">DB-1</strain>
    </source>
</reference>
<keyword evidence="2" id="KW-1185">Reference proteome</keyword>
<dbReference type="Proteomes" id="UP000831692">
    <property type="component" value="Chromosome"/>
</dbReference>
<name>A0ABM7XSU6_9ENTE</name>
<dbReference type="EMBL" id="AP025635">
    <property type="protein sequence ID" value="BDG68164.1"/>
    <property type="molecule type" value="Genomic_DNA"/>
</dbReference>
<gene>
    <name evidence="1" type="ORF">ENLAB_17280</name>
</gene>
<accession>A0ABM7XSU6</accession>
<organism evidence="1 2">
    <name type="scientific">Enterococcus innesii</name>
    <dbReference type="NCBI Taxonomy" id="2839759"/>
    <lineage>
        <taxon>Bacteria</taxon>
        <taxon>Bacillati</taxon>
        <taxon>Bacillota</taxon>
        <taxon>Bacilli</taxon>
        <taxon>Lactobacillales</taxon>
        <taxon>Enterococcaceae</taxon>
        <taxon>Enterococcus</taxon>
    </lineage>
</organism>
<protein>
    <submittedName>
        <fullName evidence="1">Uncharacterized protein</fullName>
    </submittedName>
</protein>
<dbReference type="RefSeq" id="WP_244350725.1">
    <property type="nucleotide sequence ID" value="NZ_AP025635.1"/>
</dbReference>
<dbReference type="GeneID" id="83457725"/>
<proteinExistence type="predicted"/>